<comment type="similarity">
    <text evidence="1 12">Belongs to the peptidase S24 family.</text>
</comment>
<dbReference type="CDD" id="cd06529">
    <property type="entry name" value="S24_LexA-like"/>
    <property type="match status" value="1"/>
</dbReference>
<evidence type="ECO:0000256" key="9">
    <source>
        <dbReference type="ARBA" id="ARBA00023163"/>
    </source>
</evidence>
<keyword evidence="5 12" id="KW-0378">Hydrolase</keyword>
<dbReference type="GO" id="GO:0006281">
    <property type="term" value="P:DNA repair"/>
    <property type="evidence" value="ECO:0007669"/>
    <property type="project" value="UniProtKB-KW"/>
</dbReference>
<evidence type="ECO:0000259" key="13">
    <source>
        <dbReference type="Pfam" id="PF00717"/>
    </source>
</evidence>
<name>A0A1G2L2T0_9BACT</name>
<organism evidence="15 16">
    <name type="scientific">Candidatus Sungbacteria bacterium RIFCSPLOWO2_01_FULL_47_10</name>
    <dbReference type="NCBI Taxonomy" id="1802276"/>
    <lineage>
        <taxon>Bacteria</taxon>
        <taxon>Candidatus Sungiibacteriota</taxon>
    </lineage>
</organism>
<keyword evidence="4" id="KW-0227">DNA damage</keyword>
<dbReference type="Gene3D" id="1.10.10.10">
    <property type="entry name" value="Winged helix-like DNA-binding domain superfamily/Winged helix DNA-binding domain"/>
    <property type="match status" value="1"/>
</dbReference>
<gene>
    <name evidence="15" type="ORF">A2934_04955</name>
</gene>
<dbReference type="Proteomes" id="UP000177982">
    <property type="component" value="Unassembled WGS sequence"/>
</dbReference>
<dbReference type="SUPFAM" id="SSF46785">
    <property type="entry name" value="Winged helix' DNA-binding domain"/>
    <property type="match status" value="1"/>
</dbReference>
<dbReference type="Gene3D" id="2.10.109.10">
    <property type="entry name" value="Umud Fragment, subunit A"/>
    <property type="match status" value="1"/>
</dbReference>
<dbReference type="InterPro" id="IPR036286">
    <property type="entry name" value="LexA/Signal_pep-like_sf"/>
</dbReference>
<keyword evidence="10" id="KW-0234">DNA repair</keyword>
<dbReference type="PRINTS" id="PR00726">
    <property type="entry name" value="LEXASERPTASE"/>
</dbReference>
<dbReference type="PANTHER" id="PTHR33516">
    <property type="entry name" value="LEXA REPRESSOR"/>
    <property type="match status" value="1"/>
</dbReference>
<dbReference type="GO" id="GO:0009432">
    <property type="term" value="P:SOS response"/>
    <property type="evidence" value="ECO:0007669"/>
    <property type="project" value="UniProtKB-KW"/>
</dbReference>
<sequence>MSNKSIKNLTPKQWKVLDMIYESVNLAGYPPSLADLKDRLGVSSNQSVLNFLDALENKGFISRQKGEARGIKILHLGFKILGKDDLVQVAGESSAGPFTESYSDSFRWVTLPGAVLQNEEIKQAQDEVFVIKVHGDSMINAGIDDGDSLLVKKTREFRSRDIVVARNDDGTTVKRFIAEPDGRAYLKPENPAYKIIPIYENTIFEGKVILNLSKVK</sequence>
<dbReference type="AlphaFoldDB" id="A0A1G2L2T0"/>
<feature type="domain" description="LexA repressor DNA-binding" evidence="14">
    <location>
        <begin position="7"/>
        <end position="70"/>
    </location>
</feature>
<evidence type="ECO:0000313" key="15">
    <source>
        <dbReference type="EMBL" id="OHA05844.1"/>
    </source>
</evidence>
<dbReference type="InterPro" id="IPR015927">
    <property type="entry name" value="Peptidase_S24_S26A/B/C"/>
</dbReference>
<dbReference type="InterPro" id="IPR006199">
    <property type="entry name" value="LexA_DNA-bd_dom"/>
</dbReference>
<accession>A0A1G2L2T0</accession>
<evidence type="ECO:0000256" key="4">
    <source>
        <dbReference type="ARBA" id="ARBA00022763"/>
    </source>
</evidence>
<evidence type="ECO:0000256" key="6">
    <source>
        <dbReference type="ARBA" id="ARBA00022813"/>
    </source>
</evidence>
<dbReference type="GO" id="GO:0045892">
    <property type="term" value="P:negative regulation of DNA-templated transcription"/>
    <property type="evidence" value="ECO:0007669"/>
    <property type="project" value="InterPro"/>
</dbReference>
<keyword evidence="6 12" id="KW-0068">Autocatalytic cleavage</keyword>
<evidence type="ECO:0000259" key="14">
    <source>
        <dbReference type="Pfam" id="PF01726"/>
    </source>
</evidence>
<evidence type="ECO:0000313" key="16">
    <source>
        <dbReference type="Proteomes" id="UP000177982"/>
    </source>
</evidence>
<dbReference type="InterPro" id="IPR006200">
    <property type="entry name" value="LexA"/>
</dbReference>
<feature type="domain" description="Peptidase S24/S26A/S26B/S26C" evidence="13">
    <location>
        <begin position="91"/>
        <end position="209"/>
    </location>
</feature>
<dbReference type="Pfam" id="PF00717">
    <property type="entry name" value="Peptidase_S24"/>
    <property type="match status" value="1"/>
</dbReference>
<comment type="caution">
    <text evidence="15">The sequence shown here is derived from an EMBL/GenBank/DDBJ whole genome shotgun (WGS) entry which is preliminary data.</text>
</comment>
<dbReference type="GO" id="GO:0004252">
    <property type="term" value="F:serine-type endopeptidase activity"/>
    <property type="evidence" value="ECO:0007669"/>
    <property type="project" value="InterPro"/>
</dbReference>
<dbReference type="SUPFAM" id="SSF51306">
    <property type="entry name" value="LexA/Signal peptidase"/>
    <property type="match status" value="1"/>
</dbReference>
<evidence type="ECO:0000256" key="1">
    <source>
        <dbReference type="ARBA" id="ARBA00007484"/>
    </source>
</evidence>
<dbReference type="PANTHER" id="PTHR33516:SF2">
    <property type="entry name" value="LEXA REPRESSOR-RELATED"/>
    <property type="match status" value="1"/>
</dbReference>
<protein>
    <submittedName>
        <fullName evidence="15">Repressor LexA</fullName>
    </submittedName>
</protein>
<keyword evidence="7" id="KW-0805">Transcription regulation</keyword>
<keyword evidence="3" id="KW-0235">DNA replication</keyword>
<evidence type="ECO:0000256" key="8">
    <source>
        <dbReference type="ARBA" id="ARBA00023125"/>
    </source>
</evidence>
<dbReference type="InterPro" id="IPR050077">
    <property type="entry name" value="LexA_repressor"/>
</dbReference>
<dbReference type="NCBIfam" id="TIGR00498">
    <property type="entry name" value="lexA"/>
    <property type="match status" value="1"/>
</dbReference>
<dbReference type="GO" id="GO:0003677">
    <property type="term" value="F:DNA binding"/>
    <property type="evidence" value="ECO:0007669"/>
    <property type="project" value="UniProtKB-KW"/>
</dbReference>
<evidence type="ECO:0000256" key="3">
    <source>
        <dbReference type="ARBA" id="ARBA00022705"/>
    </source>
</evidence>
<keyword evidence="2" id="KW-0678">Repressor</keyword>
<keyword evidence="9" id="KW-0804">Transcription</keyword>
<dbReference type="InterPro" id="IPR039418">
    <property type="entry name" value="LexA-like"/>
</dbReference>
<reference evidence="15 16" key="1">
    <citation type="journal article" date="2016" name="Nat. Commun.">
        <title>Thousands of microbial genomes shed light on interconnected biogeochemical processes in an aquifer system.</title>
        <authorList>
            <person name="Anantharaman K."/>
            <person name="Brown C.T."/>
            <person name="Hug L.A."/>
            <person name="Sharon I."/>
            <person name="Castelle C.J."/>
            <person name="Probst A.J."/>
            <person name="Thomas B.C."/>
            <person name="Singh A."/>
            <person name="Wilkins M.J."/>
            <person name="Karaoz U."/>
            <person name="Brodie E.L."/>
            <person name="Williams K.H."/>
            <person name="Hubbard S.S."/>
            <person name="Banfield J.F."/>
        </authorList>
    </citation>
    <scope>NUCLEOTIDE SEQUENCE [LARGE SCALE GENOMIC DNA]</scope>
</reference>
<proteinExistence type="inferred from homology"/>
<dbReference type="InterPro" id="IPR006197">
    <property type="entry name" value="Peptidase_S24_LexA"/>
</dbReference>
<dbReference type="InterPro" id="IPR036388">
    <property type="entry name" value="WH-like_DNA-bd_sf"/>
</dbReference>
<evidence type="ECO:0000256" key="5">
    <source>
        <dbReference type="ARBA" id="ARBA00022801"/>
    </source>
</evidence>
<evidence type="ECO:0000256" key="10">
    <source>
        <dbReference type="ARBA" id="ARBA00023204"/>
    </source>
</evidence>
<keyword evidence="11" id="KW-0742">SOS response</keyword>
<evidence type="ECO:0000256" key="11">
    <source>
        <dbReference type="ARBA" id="ARBA00023236"/>
    </source>
</evidence>
<dbReference type="EMBL" id="MHQO01000042">
    <property type="protein sequence ID" value="OHA05844.1"/>
    <property type="molecule type" value="Genomic_DNA"/>
</dbReference>
<dbReference type="InterPro" id="IPR036390">
    <property type="entry name" value="WH_DNA-bd_sf"/>
</dbReference>
<keyword evidence="8" id="KW-0238">DNA-binding</keyword>
<evidence type="ECO:0000256" key="2">
    <source>
        <dbReference type="ARBA" id="ARBA00022491"/>
    </source>
</evidence>
<dbReference type="GO" id="GO:0006508">
    <property type="term" value="P:proteolysis"/>
    <property type="evidence" value="ECO:0007669"/>
    <property type="project" value="InterPro"/>
</dbReference>
<dbReference type="GO" id="GO:0006260">
    <property type="term" value="P:DNA replication"/>
    <property type="evidence" value="ECO:0007669"/>
    <property type="project" value="UniProtKB-KW"/>
</dbReference>
<dbReference type="Pfam" id="PF01726">
    <property type="entry name" value="LexA_DNA_bind"/>
    <property type="match status" value="1"/>
</dbReference>
<evidence type="ECO:0000256" key="7">
    <source>
        <dbReference type="ARBA" id="ARBA00023015"/>
    </source>
</evidence>
<evidence type="ECO:0000256" key="12">
    <source>
        <dbReference type="RuleBase" id="RU003991"/>
    </source>
</evidence>